<dbReference type="GO" id="GO:0008483">
    <property type="term" value="F:transaminase activity"/>
    <property type="evidence" value="ECO:0007669"/>
    <property type="project" value="UniProtKB-KW"/>
</dbReference>
<dbReference type="AlphaFoldDB" id="A0A0H5SG93"/>
<dbReference type="Pfam" id="PF00155">
    <property type="entry name" value="Aminotran_1_2"/>
    <property type="match status" value="1"/>
</dbReference>
<evidence type="ECO:0000259" key="4">
    <source>
        <dbReference type="Pfam" id="PF00155"/>
    </source>
</evidence>
<gene>
    <name evidence="6" type="ORF">HHT355_0832</name>
</gene>
<dbReference type="SUPFAM" id="SSF53383">
    <property type="entry name" value="PLP-dependent transferases"/>
    <property type="match status" value="1"/>
</dbReference>
<evidence type="ECO:0000259" key="5">
    <source>
        <dbReference type="Pfam" id="PF12804"/>
    </source>
</evidence>
<dbReference type="EC" id="2.6.1.-" evidence="3"/>
<dbReference type="CDD" id="cd02523">
    <property type="entry name" value="PC_cytidylyltransferase"/>
    <property type="match status" value="1"/>
</dbReference>
<dbReference type="PROSITE" id="PS00105">
    <property type="entry name" value="AA_TRANSFER_CLASS_1"/>
    <property type="match status" value="1"/>
</dbReference>
<dbReference type="SUPFAM" id="SSF53448">
    <property type="entry name" value="Nucleotide-diphospho-sugar transferases"/>
    <property type="match status" value="1"/>
</dbReference>
<dbReference type="InterPro" id="IPR025877">
    <property type="entry name" value="MobA-like_NTP_Trfase"/>
</dbReference>
<dbReference type="InterPro" id="IPR004838">
    <property type="entry name" value="NHTrfase_class1_PyrdxlP-BS"/>
</dbReference>
<dbReference type="PANTHER" id="PTHR42885">
    <property type="entry name" value="HISTIDINOL-PHOSPHATE AMINOTRANSFERASE-RELATED"/>
    <property type="match status" value="1"/>
</dbReference>
<evidence type="ECO:0000313" key="7">
    <source>
        <dbReference type="Proteomes" id="UP000236497"/>
    </source>
</evidence>
<name>A0A0H5SG93_HERHM</name>
<protein>
    <recommendedName>
        <fullName evidence="3">Aminotransferase</fullName>
        <ecNumber evidence="3">2.6.1.-</ecNumber>
    </recommendedName>
</protein>
<dbReference type="RefSeq" id="WP_103202155.1">
    <property type="nucleotide sequence ID" value="NZ_CVTD020000010.1"/>
</dbReference>
<feature type="domain" description="MobA-like NTP transferase" evidence="5">
    <location>
        <begin position="3"/>
        <end position="134"/>
    </location>
</feature>
<dbReference type="EMBL" id="CVTD020000010">
    <property type="protein sequence ID" value="CRZ34035.1"/>
    <property type="molecule type" value="Genomic_DNA"/>
</dbReference>
<dbReference type="Proteomes" id="UP000236497">
    <property type="component" value="Unassembled WGS sequence"/>
</dbReference>
<feature type="domain" description="Aminotransferase class I/classII large" evidence="4">
    <location>
        <begin position="266"/>
        <end position="595"/>
    </location>
</feature>
<keyword evidence="3" id="KW-0032">Aminotransferase</keyword>
<keyword evidence="3" id="KW-0808">Transferase</keyword>
<accession>A0A0H5SG93</accession>
<dbReference type="InterPro" id="IPR029044">
    <property type="entry name" value="Nucleotide-diphossugar_trans"/>
</dbReference>
<dbReference type="InterPro" id="IPR015424">
    <property type="entry name" value="PyrdxlP-dep_Trfase"/>
</dbReference>
<dbReference type="CDD" id="cd00609">
    <property type="entry name" value="AAT_like"/>
    <property type="match status" value="1"/>
</dbReference>
<reference evidence="6 7" key="1">
    <citation type="submission" date="2015-06" db="EMBL/GenBank/DDBJ databases">
        <authorList>
            <person name="Wibberg Daniel"/>
        </authorList>
    </citation>
    <scope>NUCLEOTIDE SEQUENCE [LARGE SCALE GENOMIC DNA]</scope>
    <source>
        <strain evidence="6 7">T3/55T</strain>
    </source>
</reference>
<evidence type="ECO:0000256" key="3">
    <source>
        <dbReference type="RuleBase" id="RU000481"/>
    </source>
</evidence>
<evidence type="ECO:0000256" key="2">
    <source>
        <dbReference type="ARBA" id="ARBA00022898"/>
    </source>
</evidence>
<dbReference type="PANTHER" id="PTHR42885:SF1">
    <property type="entry name" value="THREONINE-PHOSPHATE DECARBOXYLASE"/>
    <property type="match status" value="1"/>
</dbReference>
<organism evidence="6 7">
    <name type="scientific">Herbinix hemicellulosilytica</name>
    <dbReference type="NCBI Taxonomy" id="1564487"/>
    <lineage>
        <taxon>Bacteria</taxon>
        <taxon>Bacillati</taxon>
        <taxon>Bacillota</taxon>
        <taxon>Clostridia</taxon>
        <taxon>Lachnospirales</taxon>
        <taxon>Lachnospiraceae</taxon>
        <taxon>Herbinix</taxon>
    </lineage>
</organism>
<dbReference type="GO" id="GO:0030170">
    <property type="term" value="F:pyridoxal phosphate binding"/>
    <property type="evidence" value="ECO:0007669"/>
    <property type="project" value="InterPro"/>
</dbReference>
<comment type="cofactor">
    <cofactor evidence="1 3">
        <name>pyridoxal 5'-phosphate</name>
        <dbReference type="ChEBI" id="CHEBI:597326"/>
    </cofactor>
</comment>
<dbReference type="Pfam" id="PF12804">
    <property type="entry name" value="NTP_transf_3"/>
    <property type="match status" value="1"/>
</dbReference>
<dbReference type="InterPro" id="IPR015422">
    <property type="entry name" value="PyrdxlP-dep_Trfase_small"/>
</dbReference>
<dbReference type="Gene3D" id="3.90.1150.10">
    <property type="entry name" value="Aspartate Aminotransferase, domain 1"/>
    <property type="match status" value="1"/>
</dbReference>
<comment type="similarity">
    <text evidence="3">Belongs to the class-I pyridoxal-phosphate-dependent aminotransferase family.</text>
</comment>
<dbReference type="OrthoDB" id="9813612at2"/>
<dbReference type="InterPro" id="IPR004839">
    <property type="entry name" value="Aminotransferase_I/II_large"/>
</dbReference>
<dbReference type="Gene3D" id="3.90.550.10">
    <property type="entry name" value="Spore Coat Polysaccharide Biosynthesis Protein SpsA, Chain A"/>
    <property type="match status" value="1"/>
</dbReference>
<dbReference type="Gene3D" id="3.40.640.10">
    <property type="entry name" value="Type I PLP-dependent aspartate aminotransferase-like (Major domain)"/>
    <property type="match status" value="1"/>
</dbReference>
<proteinExistence type="inferred from homology"/>
<sequence>MQALILAAGMGTRLKDLTKDSAKCMVKVNGKTLIERMLNQLDRLNLREIIIVAGYKADKLISYINSLDIKTPISFVKNDFYKKTNNIYSLYIARECLQKDDTLLLESDLIFSDGVLRRLINNPYPDLALVAKYENWMDGTVVTIDSQNNITSFIEKKNFDFNDIQKYYKTVNIYKFSKHFLQQYYVPFLKAYIDSRGSNEYYEQVLKVLSVMEKSTIKAEVLEGEPWYEIDDVQDLDIAESIFSENGFGKIRTRYGGYWRYPKLIDFCYLVNPFYPPKKMIEEIKSSIDKLISNYPSGIEVNSLIAGKYYGLKKEHICPGNGASELINSLMKTVEGKVGITYPTFEEYPNRLNKNMIVPFYPNNKNFSYNSDELINYYENTGIKALLIINPDNPSGNFIERSDILKLAGWAQKKGIRLIVDESFVDFANTSGPQTLLTEEILGQYKNLIVVRSISKSFGVPGLRLGIAASADEELIGFIKKDISIWNINSIAEFYLQICEKYRKEYLLALEKFKLTRDKFVEDLKKIPNLRVIPTEANYVMCEVLGGYFAVNLAETLLNKYNILIKDLSGKKGIDGQYIRVAVKTKEENNLLITALQNILGKSGRAKAFTISFSGQEALLYAKRRN</sequence>
<keyword evidence="7" id="KW-1185">Reference proteome</keyword>
<dbReference type="InterPro" id="IPR015421">
    <property type="entry name" value="PyrdxlP-dep_Trfase_major"/>
</dbReference>
<evidence type="ECO:0000313" key="6">
    <source>
        <dbReference type="EMBL" id="CRZ34035.1"/>
    </source>
</evidence>
<dbReference type="GO" id="GO:0016779">
    <property type="term" value="F:nucleotidyltransferase activity"/>
    <property type="evidence" value="ECO:0007669"/>
    <property type="project" value="UniProtKB-ARBA"/>
</dbReference>
<evidence type="ECO:0000256" key="1">
    <source>
        <dbReference type="ARBA" id="ARBA00001933"/>
    </source>
</evidence>
<keyword evidence="2" id="KW-0663">Pyridoxal phosphate</keyword>